<proteinExistence type="predicted"/>
<feature type="repeat" description="ANK" evidence="3">
    <location>
        <begin position="304"/>
        <end position="336"/>
    </location>
</feature>
<dbReference type="OrthoDB" id="4539621at2"/>
<keyword evidence="2 3" id="KW-0040">ANK repeat</keyword>
<dbReference type="Gene3D" id="1.25.40.20">
    <property type="entry name" value="Ankyrin repeat-containing domain"/>
    <property type="match status" value="3"/>
</dbReference>
<keyword evidence="1" id="KW-0677">Repeat</keyword>
<dbReference type="PANTHER" id="PTHR24198:SF165">
    <property type="entry name" value="ANKYRIN REPEAT-CONTAINING PROTEIN-RELATED"/>
    <property type="match status" value="1"/>
</dbReference>
<evidence type="ECO:0000256" key="4">
    <source>
        <dbReference type="SAM" id="MobiDB-lite"/>
    </source>
</evidence>
<dbReference type="InterPro" id="IPR036770">
    <property type="entry name" value="Ankyrin_rpt-contain_sf"/>
</dbReference>
<evidence type="ECO:0000256" key="3">
    <source>
        <dbReference type="PROSITE-ProRule" id="PRU00023"/>
    </source>
</evidence>
<dbReference type="SUPFAM" id="SSF48403">
    <property type="entry name" value="Ankyrin repeat"/>
    <property type="match status" value="1"/>
</dbReference>
<name>A0A4R1NPB1_9GAMM</name>
<reference evidence="5 6" key="1">
    <citation type="submission" date="2019-02" db="EMBL/GenBank/DDBJ databases">
        <title>Investigation of anaerobic lignin degradation for improved lignocellulosic biofuels.</title>
        <authorList>
            <person name="Deangelis K."/>
        </authorList>
    </citation>
    <scope>NUCLEOTIDE SEQUENCE [LARGE SCALE GENOMIC DNA]</scope>
    <source>
        <strain evidence="5 6">159R</strain>
    </source>
</reference>
<comment type="caution">
    <text evidence="5">The sequence shown here is derived from an EMBL/GenBank/DDBJ whole genome shotgun (WGS) entry which is preliminary data.</text>
</comment>
<protein>
    <submittedName>
        <fullName evidence="5">Ankyrin repeat protein</fullName>
    </submittedName>
</protein>
<evidence type="ECO:0000313" key="5">
    <source>
        <dbReference type="EMBL" id="TCL06546.1"/>
    </source>
</evidence>
<dbReference type="PROSITE" id="PS50297">
    <property type="entry name" value="ANK_REP_REGION"/>
    <property type="match status" value="3"/>
</dbReference>
<dbReference type="Proteomes" id="UP000294555">
    <property type="component" value="Unassembled WGS sequence"/>
</dbReference>
<dbReference type="SMART" id="SM00248">
    <property type="entry name" value="ANK"/>
    <property type="match status" value="7"/>
</dbReference>
<dbReference type="PROSITE" id="PS50088">
    <property type="entry name" value="ANK_REPEAT"/>
    <property type="match status" value="4"/>
</dbReference>
<feature type="region of interest" description="Disordered" evidence="4">
    <location>
        <begin position="362"/>
        <end position="381"/>
    </location>
</feature>
<organism evidence="5 6">
    <name type="scientific">Sodalis ligni</name>
    <dbReference type="NCBI Taxonomy" id="2697027"/>
    <lineage>
        <taxon>Bacteria</taxon>
        <taxon>Pseudomonadati</taxon>
        <taxon>Pseudomonadota</taxon>
        <taxon>Gammaproteobacteria</taxon>
        <taxon>Enterobacterales</taxon>
        <taxon>Bruguierivoracaceae</taxon>
        <taxon>Sodalis</taxon>
    </lineage>
</organism>
<evidence type="ECO:0000256" key="1">
    <source>
        <dbReference type="ARBA" id="ARBA00022737"/>
    </source>
</evidence>
<feature type="repeat" description="ANK" evidence="3">
    <location>
        <begin position="204"/>
        <end position="236"/>
    </location>
</feature>
<dbReference type="Pfam" id="PF12796">
    <property type="entry name" value="Ank_2"/>
    <property type="match status" value="2"/>
</dbReference>
<evidence type="ECO:0000313" key="6">
    <source>
        <dbReference type="Proteomes" id="UP000294555"/>
    </source>
</evidence>
<keyword evidence="6" id="KW-1185">Reference proteome</keyword>
<dbReference type="RefSeq" id="WP_132926042.1">
    <property type="nucleotide sequence ID" value="NZ_SJOI01000001.1"/>
</dbReference>
<dbReference type="EMBL" id="SJOI01000001">
    <property type="protein sequence ID" value="TCL06546.1"/>
    <property type="molecule type" value="Genomic_DNA"/>
</dbReference>
<evidence type="ECO:0000256" key="2">
    <source>
        <dbReference type="ARBA" id="ARBA00023043"/>
    </source>
</evidence>
<feature type="repeat" description="ANK" evidence="3">
    <location>
        <begin position="271"/>
        <end position="303"/>
    </location>
</feature>
<dbReference type="PANTHER" id="PTHR24198">
    <property type="entry name" value="ANKYRIN REPEAT AND PROTEIN KINASE DOMAIN-CONTAINING PROTEIN"/>
    <property type="match status" value="1"/>
</dbReference>
<accession>A0A4R1NPB1</accession>
<sequence length="459" mass="49995">MSLMVPYNSQFNFMISHPIPNHIDGEKLLYSSHGYLKNSIDLAKLPVTAAVGFPIILNSQNNVILAKTNGKESSNITYFSKKDQLNRLKRTSSPAFQCPLKLNDLRTKIPVSNIIFNREILDQVNRSEVDVNTQDKDNRTALMASVLLGNGLPDIARLLQKGAELDYLDSDGNTALVLAIMTKENAIINALLKAGANVNLAGNMALTPLMLAVLHNDFKLVDKLATKGIKPDVKNDDEDTALTLALKNGVSGKVIDSLLRLGCGVNVPGKDGLAPLLLAAGNGNKMFLKKILPLGADIDALDNKGWTALMRAVACGNQNIMKYLVERGAAVNIKDPNNITALSLALDRGHKTMIKILRKAGATEGRHSIRHQRPTSAAPQTTLSTANAPIATSWPAGIVHTSTILPYVDVGSTHFYTTVEPARSGSSDARLNWLPEMIISSIKMIFNSVRQYMFRRRRT</sequence>
<gene>
    <name evidence="5" type="ORF">EZJ58_4813</name>
</gene>
<dbReference type="AlphaFoldDB" id="A0A4R1NPB1"/>
<feature type="repeat" description="ANK" evidence="3">
    <location>
        <begin position="171"/>
        <end position="203"/>
    </location>
</feature>
<dbReference type="InterPro" id="IPR002110">
    <property type="entry name" value="Ankyrin_rpt"/>
</dbReference>